<dbReference type="Proteomes" id="UP000000561">
    <property type="component" value="Chromosome 4"/>
</dbReference>
<proteinExistence type="inferred from homology"/>
<keyword evidence="4" id="KW-1185">Reference proteome</keyword>
<dbReference type="VEuPathDB" id="FungiDB:UMAG_11778"/>
<dbReference type="KEGG" id="uma:UMAG_11778"/>
<dbReference type="Pfam" id="PF04303">
    <property type="entry name" value="PrpF"/>
    <property type="match status" value="1"/>
</dbReference>
<dbReference type="PANTHER" id="PTHR43709">
    <property type="entry name" value="ACONITATE ISOMERASE-RELATED"/>
    <property type="match status" value="1"/>
</dbReference>
<keyword evidence="2" id="KW-0413">Isomerase</keyword>
<accession>A0A0D1E2A0</accession>
<dbReference type="Gene3D" id="3.10.310.10">
    <property type="entry name" value="Diaminopimelate Epimerase, Chain A, domain 1"/>
    <property type="match status" value="2"/>
</dbReference>
<evidence type="ECO:0000313" key="4">
    <source>
        <dbReference type="Proteomes" id="UP000000561"/>
    </source>
</evidence>
<name>A0A0D1E2A0_MYCMD</name>
<evidence type="ECO:0000313" key="3">
    <source>
        <dbReference type="EMBL" id="KIS70006.1"/>
    </source>
</evidence>
<dbReference type="eggNOG" id="ENOG502QSUX">
    <property type="taxonomic scope" value="Eukaryota"/>
</dbReference>
<reference evidence="3 4" key="1">
    <citation type="journal article" date="2006" name="Nature">
        <title>Insights from the genome of the biotrophic fungal plant pathogen Ustilago maydis.</title>
        <authorList>
            <person name="Kamper J."/>
            <person name="Kahmann R."/>
            <person name="Bolker M."/>
            <person name="Ma L.J."/>
            <person name="Brefort T."/>
            <person name="Saville B.J."/>
            <person name="Banuett F."/>
            <person name="Kronstad J.W."/>
            <person name="Gold S.E."/>
            <person name="Muller O."/>
            <person name="Perlin M.H."/>
            <person name="Wosten H.A."/>
            <person name="de Vries R."/>
            <person name="Ruiz-Herrera J."/>
            <person name="Reynaga-Pena C.G."/>
            <person name="Snetselaar K."/>
            <person name="McCann M."/>
            <person name="Perez-Martin J."/>
            <person name="Feldbrugge M."/>
            <person name="Basse C.W."/>
            <person name="Steinberg G."/>
            <person name="Ibeas J.I."/>
            <person name="Holloman W."/>
            <person name="Guzman P."/>
            <person name="Farman M."/>
            <person name="Stajich J.E."/>
            <person name="Sentandreu R."/>
            <person name="Gonzalez-Prieto J.M."/>
            <person name="Kennell J.C."/>
            <person name="Molina L."/>
            <person name="Schirawski J."/>
            <person name="Mendoza-Mendoza A."/>
            <person name="Greilinger D."/>
            <person name="Munch K."/>
            <person name="Rossel N."/>
            <person name="Scherer M."/>
            <person name="Vranes M."/>
            <person name="Ladendorf O."/>
            <person name="Vincon V."/>
            <person name="Fuchs U."/>
            <person name="Sandrock B."/>
            <person name="Meng S."/>
            <person name="Ho E.C."/>
            <person name="Cahill M.J."/>
            <person name="Boyce K.J."/>
            <person name="Klose J."/>
            <person name="Klosterman S.J."/>
            <person name="Deelstra H.J."/>
            <person name="Ortiz-Castellanos L."/>
            <person name="Li W."/>
            <person name="Sanchez-Alonso P."/>
            <person name="Schreier P.H."/>
            <person name="Hauser-Hahn I."/>
            <person name="Vaupel M."/>
            <person name="Koopmann E."/>
            <person name="Friedrich G."/>
            <person name="Voss H."/>
            <person name="Schluter T."/>
            <person name="Margolis J."/>
            <person name="Platt D."/>
            <person name="Swimmer C."/>
            <person name="Gnirke A."/>
            <person name="Chen F."/>
            <person name="Vysotskaia V."/>
            <person name="Mannhaupt G."/>
            <person name="Guldener U."/>
            <person name="Munsterkotter M."/>
            <person name="Haase D."/>
            <person name="Oesterheld M."/>
            <person name="Mewes H.W."/>
            <person name="Mauceli E.W."/>
            <person name="DeCaprio D."/>
            <person name="Wade C.M."/>
            <person name="Butler J."/>
            <person name="Young S."/>
            <person name="Jaffe D.B."/>
            <person name="Calvo S."/>
            <person name="Nusbaum C."/>
            <person name="Galagan J."/>
            <person name="Birren B.W."/>
        </authorList>
    </citation>
    <scope>NUCLEOTIDE SEQUENCE [LARGE SCALE GENOMIC DNA]</scope>
    <source>
        <strain evidence="4">DSM 14603 / FGSC 9021 / UM521</strain>
    </source>
</reference>
<dbReference type="STRING" id="237631.A0A0D1E2A0"/>
<sequence length="443" mass="47299">MLHPIDTTIYRAGTSRGLYFLASDLPAEPSERDAALISIMGSGHPLQIDGMGGGNSLTSKVAIVSASTQRSEFDVDYLFCQVGITERFVDTAPNCGNLMSGVAAFAIERGLVQPHPSDTTCLVRIFNLNSRQASELVIPVYNGRVHYDDIDDMHMQRPSARVGLRFLDTVGSCTGKLLPTGNASDWIDGLKVSIIDSAVPVVFIRQHDVGITGSEAPATLNANTALLDRLERVRLEAGRRMGLGDVSGSVVPKLSLIGPGTETTTFTARYFTPKACHNAHAVTGAICTAGAAYIDGSVVCEILSSRASACSASQRRISIEHPSGVLEVGLVPPENAAQSLVDVAVVERSIALIAHARVYYTTPDRRRSYDSPLTSPSTPADTHNLFDAAYRPVIQPSDTDVEAPHMLALENKEQCVSRCDTALHHIVASYGASDAHASDRSLS</sequence>
<dbReference type="PANTHER" id="PTHR43709:SF2">
    <property type="entry name" value="DUF453 DOMAIN PROTEIN (AFU_ORTHOLOGUE AFUA_6G00360)"/>
    <property type="match status" value="1"/>
</dbReference>
<dbReference type="InterPro" id="IPR007400">
    <property type="entry name" value="PrpF-like"/>
</dbReference>
<dbReference type="GO" id="GO:0016863">
    <property type="term" value="F:intramolecular oxidoreductase activity, transposing C=C bonds"/>
    <property type="evidence" value="ECO:0000318"/>
    <property type="project" value="GO_Central"/>
</dbReference>
<protein>
    <submittedName>
        <fullName evidence="3">Uncharacterized protein</fullName>
    </submittedName>
</protein>
<dbReference type="RefSeq" id="XP_011388399.1">
    <property type="nucleotide sequence ID" value="XM_011390097.1"/>
</dbReference>
<comment type="similarity">
    <text evidence="1">Belongs to the PrpF family.</text>
</comment>
<dbReference type="AlphaFoldDB" id="A0A0D1E2A0"/>
<organism evidence="3 4">
    <name type="scientific">Mycosarcoma maydis</name>
    <name type="common">Corn smut fungus</name>
    <name type="synonym">Ustilago maydis</name>
    <dbReference type="NCBI Taxonomy" id="5270"/>
    <lineage>
        <taxon>Eukaryota</taxon>
        <taxon>Fungi</taxon>
        <taxon>Dikarya</taxon>
        <taxon>Basidiomycota</taxon>
        <taxon>Ustilaginomycotina</taxon>
        <taxon>Ustilaginomycetes</taxon>
        <taxon>Ustilaginales</taxon>
        <taxon>Ustilaginaceae</taxon>
        <taxon>Mycosarcoma</taxon>
    </lineage>
</organism>
<dbReference type="InParanoid" id="A0A0D1E2A0"/>
<dbReference type="GeneID" id="23567624"/>
<dbReference type="OrthoDB" id="10267539at2759"/>
<evidence type="ECO:0000256" key="2">
    <source>
        <dbReference type="ARBA" id="ARBA00023235"/>
    </source>
</evidence>
<dbReference type="EMBL" id="CM003143">
    <property type="protein sequence ID" value="KIS70006.1"/>
    <property type="molecule type" value="Genomic_DNA"/>
</dbReference>
<evidence type="ECO:0000256" key="1">
    <source>
        <dbReference type="ARBA" id="ARBA00007673"/>
    </source>
</evidence>
<dbReference type="SUPFAM" id="SSF54506">
    <property type="entry name" value="Diaminopimelate epimerase-like"/>
    <property type="match status" value="2"/>
</dbReference>
<gene>
    <name evidence="3" type="ORF">UMAG_11778</name>
</gene>